<feature type="compositionally biased region" description="Polar residues" evidence="13">
    <location>
        <begin position="790"/>
        <end position="800"/>
    </location>
</feature>
<comment type="similarity">
    <text evidence="2">Belongs to the Diphthine--ammonia ligase family.</text>
</comment>
<dbReference type="FunFam" id="3.90.1490.10:FF:000001">
    <property type="entry name" value="Diphthine--ammonia ligase"/>
    <property type="match status" value="1"/>
</dbReference>
<dbReference type="Gene3D" id="3.30.1330.40">
    <property type="entry name" value="RutC-like"/>
    <property type="match status" value="2"/>
</dbReference>
<evidence type="ECO:0000256" key="2">
    <source>
        <dbReference type="ARBA" id="ARBA00008496"/>
    </source>
</evidence>
<feature type="region of interest" description="Disordered" evidence="13">
    <location>
        <begin position="564"/>
        <end position="589"/>
    </location>
</feature>
<dbReference type="AlphaFoldDB" id="A0A9N8V1M7"/>
<reference evidence="15" key="1">
    <citation type="submission" date="2021-06" db="EMBL/GenBank/DDBJ databases">
        <authorList>
            <person name="Kallberg Y."/>
            <person name="Tangrot J."/>
            <person name="Rosling A."/>
        </authorList>
    </citation>
    <scope>NUCLEOTIDE SEQUENCE</scope>
    <source>
        <strain evidence="15">MT106</strain>
    </source>
</reference>
<sequence length="837" mass="93668">MKIVALISGGKDSCFNMLHCVANGHEIVALANLKPPDNKGKDEIDSYLYQTVGHDAIQYYAECMNLPLYRREILGDPLVIASDYSSITSGDETEDLYELLKDVKEKHTDIQGVSVGAILSNYQRVRVENVCNRLGLISLAFLWRRDQKELLKEMIETRVDAILIKVAAIGLKPSHLGKSISEMYQHLCYLNEKYDVHVCGEGGEYETFTLNCPLFSKRIVVQETETIVHSDDAYAPVAYLRLKKILLQEEQQEQQQSSLLSSSSSSVETTQQSPSLLNIPSWEKEIGNMVDLLESFDESSPIATDANSFFNFTTHKNAPYFSISGTTAYHDGSVVADDSNTHFVTIEEETRCCMLKLQDRLSEVGLNWSDVVSMNLCITRMSDFSRVNSVYKSFFAVNPPTRACVGANLPPPANVQIDLTAIKSTNDTTLSSSESARQVMHVQSFSYWAPANIGPYSQAIITHNHVYIAGQIGLIPSSLELPSLNNIKEQTNNETDSLLLSYETGLSLRNLEKISSALNEDVRRNTLLCICYVDDEGAFPLVEKAWNVFCGGFDLCRRQRGLEYTGDSDGKEEEGQIAKDDDDVPNTNTAKTTAPVLYVQVPSLPRNAKIEWHALLRSLVTNSKQEKHQYYSDESEPKTNEQTLWQNILTYNNDETTMTTIISITSRFSRPVFSSVFTVRISDNKKTATATTNDSSDYGVSSSSIPIPSIIKNLVSSISDEIHNHQNHQNDYHSNEKESTSQYQPWTKVISVRVFYSEKFIAAGHGVILERVLKRELTNQITKDKRRQDNNNPNYASNLEPNPIPEFNLDAVPAITLIPVLGIMNNSMLGVSLHAVF</sequence>
<evidence type="ECO:0000256" key="12">
    <source>
        <dbReference type="ARBA" id="ARBA00048108"/>
    </source>
</evidence>
<comment type="catalytic activity">
    <reaction evidence="12">
        <text>diphthine-[translation elongation factor 2] + NH4(+) + ATP = diphthamide-[translation elongation factor 2] + AMP + diphosphate + H(+)</text>
        <dbReference type="Rhea" id="RHEA:19753"/>
        <dbReference type="Rhea" id="RHEA-COMP:10172"/>
        <dbReference type="Rhea" id="RHEA-COMP:10174"/>
        <dbReference type="ChEBI" id="CHEBI:15378"/>
        <dbReference type="ChEBI" id="CHEBI:16692"/>
        <dbReference type="ChEBI" id="CHEBI:28938"/>
        <dbReference type="ChEBI" id="CHEBI:30616"/>
        <dbReference type="ChEBI" id="CHEBI:33019"/>
        <dbReference type="ChEBI" id="CHEBI:82696"/>
        <dbReference type="ChEBI" id="CHEBI:456215"/>
        <dbReference type="EC" id="6.3.1.14"/>
    </reaction>
</comment>
<dbReference type="CDD" id="cd01994">
    <property type="entry name" value="AANH_PF0828-like"/>
    <property type="match status" value="1"/>
</dbReference>
<dbReference type="InterPro" id="IPR014729">
    <property type="entry name" value="Rossmann-like_a/b/a_fold"/>
</dbReference>
<keyword evidence="5" id="KW-0436">Ligase</keyword>
<name>A0A9N8V1M7_9GLOM</name>
<evidence type="ECO:0000256" key="11">
    <source>
        <dbReference type="ARBA" id="ARBA00032849"/>
    </source>
</evidence>
<dbReference type="Gene3D" id="3.90.1490.10">
    <property type="entry name" value="putative n-type atp pyrophosphatase, domain 2"/>
    <property type="match status" value="1"/>
</dbReference>
<evidence type="ECO:0000256" key="6">
    <source>
        <dbReference type="ARBA" id="ARBA00022741"/>
    </source>
</evidence>
<dbReference type="GO" id="GO:0017183">
    <property type="term" value="P:protein histidyl modification to diphthamide"/>
    <property type="evidence" value="ECO:0007669"/>
    <property type="project" value="TreeGrafter"/>
</dbReference>
<dbReference type="Gene3D" id="3.40.50.620">
    <property type="entry name" value="HUPs"/>
    <property type="match status" value="1"/>
</dbReference>
<protein>
    <recommendedName>
        <fullName evidence="4">Diphthine--ammonia ligase</fullName>
        <ecNumber evidence="3">6.3.1.14</ecNumber>
    </recommendedName>
    <alternativeName>
        <fullName evidence="9">ATP-binding domain-containing protein 4</fullName>
    </alternativeName>
    <alternativeName>
        <fullName evidence="8">Diphthamide synthase</fullName>
    </alternativeName>
    <alternativeName>
        <fullName evidence="10">Diphthamide synthetase</fullName>
    </alternativeName>
    <alternativeName>
        <fullName evidence="11">Protein DPH6 homolog</fullName>
    </alternativeName>
</protein>
<evidence type="ECO:0000259" key="14">
    <source>
        <dbReference type="Pfam" id="PF01902"/>
    </source>
</evidence>
<accession>A0A9N8V1M7</accession>
<evidence type="ECO:0000256" key="3">
    <source>
        <dbReference type="ARBA" id="ARBA00012089"/>
    </source>
</evidence>
<dbReference type="Pfam" id="PF01042">
    <property type="entry name" value="Ribonuc_L-PSP"/>
    <property type="match status" value="1"/>
</dbReference>
<dbReference type="FunFam" id="3.40.50.620:FF:000069">
    <property type="entry name" value="diphthine--ammonia ligase"/>
    <property type="match status" value="1"/>
</dbReference>
<dbReference type="InterPro" id="IPR030662">
    <property type="entry name" value="DPH6/MJ0570"/>
</dbReference>
<organism evidence="15 16">
    <name type="scientific">Ambispora gerdemannii</name>
    <dbReference type="NCBI Taxonomy" id="144530"/>
    <lineage>
        <taxon>Eukaryota</taxon>
        <taxon>Fungi</taxon>
        <taxon>Fungi incertae sedis</taxon>
        <taxon>Mucoromycota</taxon>
        <taxon>Glomeromycotina</taxon>
        <taxon>Glomeromycetes</taxon>
        <taxon>Archaeosporales</taxon>
        <taxon>Ambisporaceae</taxon>
        <taxon>Ambispora</taxon>
    </lineage>
</organism>
<feature type="domain" description="Diphthamide synthase" evidence="14">
    <location>
        <begin position="1"/>
        <end position="237"/>
    </location>
</feature>
<dbReference type="PANTHER" id="PTHR12196">
    <property type="entry name" value="DOMAIN OF UNKNOWN FUNCTION 71 DUF71 -CONTAINING PROTEIN"/>
    <property type="match status" value="1"/>
</dbReference>
<comment type="pathway">
    <text evidence="1">Protein modification; peptidyl-diphthamide biosynthesis.</text>
</comment>
<keyword evidence="16" id="KW-1185">Reference proteome</keyword>
<dbReference type="Pfam" id="PF01902">
    <property type="entry name" value="Diphthami_syn_2"/>
    <property type="match status" value="1"/>
</dbReference>
<dbReference type="Proteomes" id="UP000789831">
    <property type="component" value="Unassembled WGS sequence"/>
</dbReference>
<gene>
    <name evidence="15" type="ORF">AGERDE_LOCUS339</name>
</gene>
<evidence type="ECO:0000256" key="5">
    <source>
        <dbReference type="ARBA" id="ARBA00022598"/>
    </source>
</evidence>
<evidence type="ECO:0000256" key="1">
    <source>
        <dbReference type="ARBA" id="ARBA00005156"/>
    </source>
</evidence>
<dbReference type="GO" id="GO:0017178">
    <property type="term" value="F:diphthine-ammonia ligase activity"/>
    <property type="evidence" value="ECO:0007669"/>
    <property type="project" value="UniProtKB-EC"/>
</dbReference>
<dbReference type="SUPFAM" id="SSF55298">
    <property type="entry name" value="YjgF-like"/>
    <property type="match status" value="2"/>
</dbReference>
<dbReference type="InterPro" id="IPR002761">
    <property type="entry name" value="Diphthami_syn_dom"/>
</dbReference>
<comment type="caution">
    <text evidence="15">The sequence shown here is derived from an EMBL/GenBank/DDBJ whole genome shotgun (WGS) entry which is preliminary data.</text>
</comment>
<evidence type="ECO:0000313" key="16">
    <source>
        <dbReference type="Proteomes" id="UP000789831"/>
    </source>
</evidence>
<evidence type="ECO:0000256" key="4">
    <source>
        <dbReference type="ARBA" id="ARBA00018426"/>
    </source>
</evidence>
<dbReference type="InterPro" id="IPR006175">
    <property type="entry name" value="YjgF/YER057c/UK114"/>
</dbReference>
<evidence type="ECO:0000256" key="10">
    <source>
        <dbReference type="ARBA" id="ARBA00031552"/>
    </source>
</evidence>
<feature type="region of interest" description="Disordered" evidence="13">
    <location>
        <begin position="781"/>
        <end position="801"/>
    </location>
</feature>
<dbReference type="CDD" id="cd00448">
    <property type="entry name" value="YjgF_YER057c_UK114_family"/>
    <property type="match status" value="1"/>
</dbReference>
<dbReference type="GO" id="GO:0005524">
    <property type="term" value="F:ATP binding"/>
    <property type="evidence" value="ECO:0007669"/>
    <property type="project" value="UniProtKB-KW"/>
</dbReference>
<dbReference type="OrthoDB" id="686384at2759"/>
<dbReference type="EC" id="6.3.1.14" evidence="3"/>
<dbReference type="PANTHER" id="PTHR12196:SF2">
    <property type="entry name" value="DIPHTHINE--AMMONIA LIGASE"/>
    <property type="match status" value="1"/>
</dbReference>
<evidence type="ECO:0000313" key="15">
    <source>
        <dbReference type="EMBL" id="CAG8434269.1"/>
    </source>
</evidence>
<dbReference type="NCBIfam" id="TIGR00290">
    <property type="entry name" value="MJ0570_dom"/>
    <property type="match status" value="1"/>
</dbReference>
<evidence type="ECO:0000256" key="9">
    <source>
        <dbReference type="ARBA" id="ARBA00031202"/>
    </source>
</evidence>
<keyword evidence="6" id="KW-0547">Nucleotide-binding</keyword>
<evidence type="ECO:0000256" key="8">
    <source>
        <dbReference type="ARBA" id="ARBA00029814"/>
    </source>
</evidence>
<dbReference type="InterPro" id="IPR035959">
    <property type="entry name" value="RutC-like_sf"/>
</dbReference>
<keyword evidence="7" id="KW-0067">ATP-binding</keyword>
<evidence type="ECO:0000256" key="7">
    <source>
        <dbReference type="ARBA" id="ARBA00022840"/>
    </source>
</evidence>
<dbReference type="EMBL" id="CAJVPL010000016">
    <property type="protein sequence ID" value="CAG8434269.1"/>
    <property type="molecule type" value="Genomic_DNA"/>
</dbReference>
<proteinExistence type="inferred from homology"/>
<dbReference type="CDD" id="cd06156">
    <property type="entry name" value="eu_AANH_C_2"/>
    <property type="match status" value="1"/>
</dbReference>
<evidence type="ECO:0000256" key="13">
    <source>
        <dbReference type="SAM" id="MobiDB-lite"/>
    </source>
</evidence>
<dbReference type="SUPFAM" id="SSF52402">
    <property type="entry name" value="Adenine nucleotide alpha hydrolases-like"/>
    <property type="match status" value="1"/>
</dbReference>